<dbReference type="Proteomes" id="UP000559010">
    <property type="component" value="Unassembled WGS sequence"/>
</dbReference>
<evidence type="ECO:0000256" key="4">
    <source>
        <dbReference type="ARBA" id="ARBA00022989"/>
    </source>
</evidence>
<keyword evidence="2" id="KW-1003">Cell membrane</keyword>
<keyword evidence="4 6" id="KW-1133">Transmembrane helix</keyword>
<keyword evidence="9" id="KW-1185">Reference proteome</keyword>
<organism evidence="8 9">
    <name type="scientific">Marinigracilibium pacificum</name>
    <dbReference type="NCBI Taxonomy" id="2729599"/>
    <lineage>
        <taxon>Bacteria</taxon>
        <taxon>Pseudomonadati</taxon>
        <taxon>Bacteroidota</taxon>
        <taxon>Cytophagia</taxon>
        <taxon>Cytophagales</taxon>
        <taxon>Flammeovirgaceae</taxon>
        <taxon>Marinigracilibium</taxon>
    </lineage>
</organism>
<protein>
    <submittedName>
        <fullName evidence="8">PspC domain-containing protein</fullName>
    </submittedName>
</protein>
<keyword evidence="5 6" id="KW-0472">Membrane</keyword>
<keyword evidence="3 6" id="KW-0812">Transmembrane</keyword>
<feature type="transmembrane region" description="Helical" evidence="6">
    <location>
        <begin position="38"/>
        <end position="63"/>
    </location>
</feature>
<evidence type="ECO:0000256" key="3">
    <source>
        <dbReference type="ARBA" id="ARBA00022692"/>
    </source>
</evidence>
<dbReference type="Pfam" id="PF04024">
    <property type="entry name" value="PspC"/>
    <property type="match status" value="1"/>
</dbReference>
<comment type="subcellular location">
    <subcellularLocation>
        <location evidence="1">Cell membrane</location>
        <topology evidence="1">Single-pass membrane protein</topology>
    </subcellularLocation>
</comment>
<dbReference type="GO" id="GO:0005886">
    <property type="term" value="C:plasma membrane"/>
    <property type="evidence" value="ECO:0007669"/>
    <property type="project" value="UniProtKB-SubCell"/>
</dbReference>
<evidence type="ECO:0000256" key="6">
    <source>
        <dbReference type="SAM" id="Phobius"/>
    </source>
</evidence>
<proteinExistence type="predicted"/>
<dbReference type="PANTHER" id="PTHR33885:SF3">
    <property type="entry name" value="PHAGE SHOCK PROTEIN C"/>
    <property type="match status" value="1"/>
</dbReference>
<sequence length="75" mass="8658">MANYNEKELRRSSRDKMVAGVIGGLAEYFNMDSSLLRIIYVLVSLFSAAFPGLIVYIILWVIMPERQYYGNNRGY</sequence>
<gene>
    <name evidence="8" type="ORF">HH304_06665</name>
</gene>
<dbReference type="AlphaFoldDB" id="A0A848IXR4"/>
<evidence type="ECO:0000256" key="2">
    <source>
        <dbReference type="ARBA" id="ARBA00022475"/>
    </source>
</evidence>
<evidence type="ECO:0000256" key="1">
    <source>
        <dbReference type="ARBA" id="ARBA00004162"/>
    </source>
</evidence>
<dbReference type="InterPro" id="IPR052027">
    <property type="entry name" value="PspC"/>
</dbReference>
<evidence type="ECO:0000313" key="8">
    <source>
        <dbReference type="EMBL" id="NMM48075.1"/>
    </source>
</evidence>
<reference evidence="8 9" key="1">
    <citation type="submission" date="2020-04" db="EMBL/GenBank/DDBJ databases">
        <title>Flammeovirgaceae bacterium KN852 isolated from deep sea.</title>
        <authorList>
            <person name="Zhang D.-C."/>
        </authorList>
    </citation>
    <scope>NUCLEOTIDE SEQUENCE [LARGE SCALE GENOMIC DNA]</scope>
    <source>
        <strain evidence="8 9">KN852</strain>
    </source>
</reference>
<comment type="caution">
    <text evidence="8">The sequence shown here is derived from an EMBL/GenBank/DDBJ whole genome shotgun (WGS) entry which is preliminary data.</text>
</comment>
<dbReference type="RefSeq" id="WP_169679293.1">
    <property type="nucleotide sequence ID" value="NZ_JABBNU010000003.1"/>
</dbReference>
<accession>A0A848IXR4</accession>
<evidence type="ECO:0000313" key="9">
    <source>
        <dbReference type="Proteomes" id="UP000559010"/>
    </source>
</evidence>
<dbReference type="PANTHER" id="PTHR33885">
    <property type="entry name" value="PHAGE SHOCK PROTEIN C"/>
    <property type="match status" value="1"/>
</dbReference>
<name>A0A848IXR4_9BACT</name>
<evidence type="ECO:0000259" key="7">
    <source>
        <dbReference type="Pfam" id="PF04024"/>
    </source>
</evidence>
<dbReference type="EMBL" id="JABBNU010000003">
    <property type="protein sequence ID" value="NMM48075.1"/>
    <property type="molecule type" value="Genomic_DNA"/>
</dbReference>
<dbReference type="InterPro" id="IPR007168">
    <property type="entry name" value="Phageshock_PspC_N"/>
</dbReference>
<feature type="domain" description="Phage shock protein PspC N-terminal" evidence="7">
    <location>
        <begin position="7"/>
        <end position="65"/>
    </location>
</feature>
<evidence type="ECO:0000256" key="5">
    <source>
        <dbReference type="ARBA" id="ARBA00023136"/>
    </source>
</evidence>